<keyword evidence="1" id="KW-0812">Transmembrane</keyword>
<reference evidence="2 3" key="1">
    <citation type="submission" date="2016-12" db="EMBL/GenBank/DDBJ databases">
        <title>The genomes of Aspergillus section Nigri reveals drivers in fungal speciation.</title>
        <authorList>
            <consortium name="DOE Joint Genome Institute"/>
            <person name="Vesth T.C."/>
            <person name="Nybo J."/>
            <person name="Theobald S."/>
            <person name="Brandl J."/>
            <person name="Frisvad J.C."/>
            <person name="Nielsen K.F."/>
            <person name="Lyhne E.K."/>
            <person name="Kogle M.E."/>
            <person name="Kuo A."/>
            <person name="Riley R."/>
            <person name="Clum A."/>
            <person name="Nolan M."/>
            <person name="Lipzen A."/>
            <person name="Salamov A."/>
            <person name="Henrissat B."/>
            <person name="Wiebenga A."/>
            <person name="De Vries R.P."/>
            <person name="Grigoriev I.V."/>
            <person name="Mortensen U.H."/>
            <person name="Andersen M.R."/>
            <person name="Baker S.E."/>
        </authorList>
    </citation>
    <scope>NUCLEOTIDE SEQUENCE [LARGE SCALE GENOMIC DNA]</scope>
    <source>
        <strain evidence="2 3">CBS 117.55</strain>
    </source>
</reference>
<name>A0A317X5P7_9EURO</name>
<evidence type="ECO:0000313" key="3">
    <source>
        <dbReference type="Proteomes" id="UP000247233"/>
    </source>
</evidence>
<keyword evidence="1" id="KW-0472">Membrane</keyword>
<dbReference type="AlphaFoldDB" id="A0A317X5P7"/>
<comment type="caution">
    <text evidence="2">The sequence shown here is derived from an EMBL/GenBank/DDBJ whole genome shotgun (WGS) entry which is preliminary data.</text>
</comment>
<protein>
    <submittedName>
        <fullName evidence="2">Uncharacterized protein</fullName>
    </submittedName>
</protein>
<keyword evidence="3" id="KW-1185">Reference proteome</keyword>
<dbReference type="RefSeq" id="XP_025403997.1">
    <property type="nucleotide sequence ID" value="XM_025548625.1"/>
</dbReference>
<evidence type="ECO:0000256" key="1">
    <source>
        <dbReference type="SAM" id="Phobius"/>
    </source>
</evidence>
<evidence type="ECO:0000313" key="2">
    <source>
        <dbReference type="EMBL" id="PWY92258.1"/>
    </source>
</evidence>
<sequence length="148" mass="16877">MFFGRMKWMSDWPILEHLHQRCPSTWHMFLSTRVIVPFLPFYCQSSIFSARRSGAGSCSFFHTFFSLASLLVCFILLVETTREIMCAAILPLLFFFRPAPFPISPSPIAHTPKTCLLNTTLFDTCEASPFLVRIPMEADLANLVCPPH</sequence>
<organism evidence="2 3">
    <name type="scientific">Aspergillus heteromorphus CBS 117.55</name>
    <dbReference type="NCBI Taxonomy" id="1448321"/>
    <lineage>
        <taxon>Eukaryota</taxon>
        <taxon>Fungi</taxon>
        <taxon>Dikarya</taxon>
        <taxon>Ascomycota</taxon>
        <taxon>Pezizomycotina</taxon>
        <taxon>Eurotiomycetes</taxon>
        <taxon>Eurotiomycetidae</taxon>
        <taxon>Eurotiales</taxon>
        <taxon>Aspergillaceae</taxon>
        <taxon>Aspergillus</taxon>
        <taxon>Aspergillus subgen. Circumdati</taxon>
    </lineage>
</organism>
<dbReference type="EMBL" id="MSFL01000001">
    <property type="protein sequence ID" value="PWY92258.1"/>
    <property type="molecule type" value="Genomic_DNA"/>
</dbReference>
<keyword evidence="1" id="KW-1133">Transmembrane helix</keyword>
<dbReference type="VEuPathDB" id="FungiDB:BO70DRAFT_6574"/>
<dbReference type="OrthoDB" id="10545744at2759"/>
<accession>A0A317X5P7</accession>
<feature type="transmembrane region" description="Helical" evidence="1">
    <location>
        <begin position="60"/>
        <end position="78"/>
    </location>
</feature>
<gene>
    <name evidence="2" type="ORF">BO70DRAFT_6574</name>
</gene>
<proteinExistence type="predicted"/>
<dbReference type="GeneID" id="37070862"/>
<dbReference type="Proteomes" id="UP000247233">
    <property type="component" value="Unassembled WGS sequence"/>
</dbReference>